<dbReference type="OrthoDB" id="7275608at2"/>
<keyword evidence="4" id="KW-1185">Reference proteome</keyword>
<dbReference type="EMBL" id="QKYU01000019">
    <property type="protein sequence ID" value="PZW42194.1"/>
    <property type="molecule type" value="Genomic_DNA"/>
</dbReference>
<name>A0A2W7I6A6_9PROT</name>
<dbReference type="PROSITE" id="PS51257">
    <property type="entry name" value="PROKAR_LIPOPROTEIN"/>
    <property type="match status" value="1"/>
</dbReference>
<reference evidence="3 4" key="1">
    <citation type="submission" date="2018-06" db="EMBL/GenBank/DDBJ databases">
        <title>Genomic Encyclopedia of Archaeal and Bacterial Type Strains, Phase II (KMG-II): from individual species to whole genera.</title>
        <authorList>
            <person name="Goeker M."/>
        </authorList>
    </citation>
    <scope>NUCLEOTIDE SEQUENCE [LARGE SCALE GENOMIC DNA]</scope>
    <source>
        <strain evidence="3 4">DSM 24525</strain>
    </source>
</reference>
<evidence type="ECO:0000313" key="3">
    <source>
        <dbReference type="EMBL" id="PZW42194.1"/>
    </source>
</evidence>
<accession>A0A2W7I6A6</accession>
<evidence type="ECO:0008006" key="5">
    <source>
        <dbReference type="Google" id="ProtNLM"/>
    </source>
</evidence>
<evidence type="ECO:0000313" key="4">
    <source>
        <dbReference type="Proteomes" id="UP000249688"/>
    </source>
</evidence>
<proteinExistence type="predicted"/>
<dbReference type="AlphaFoldDB" id="A0A2W7I6A6"/>
<feature type="chain" id="PRO_5016067915" description="Lipoprotein" evidence="2">
    <location>
        <begin position="21"/>
        <end position="103"/>
    </location>
</feature>
<feature type="region of interest" description="Disordered" evidence="1">
    <location>
        <begin position="21"/>
        <end position="103"/>
    </location>
</feature>
<organism evidence="3 4">
    <name type="scientific">Humitalea rosea</name>
    <dbReference type="NCBI Taxonomy" id="990373"/>
    <lineage>
        <taxon>Bacteria</taxon>
        <taxon>Pseudomonadati</taxon>
        <taxon>Pseudomonadota</taxon>
        <taxon>Alphaproteobacteria</taxon>
        <taxon>Acetobacterales</taxon>
        <taxon>Roseomonadaceae</taxon>
        <taxon>Humitalea</taxon>
    </lineage>
</organism>
<gene>
    <name evidence="3" type="ORF">C8P66_11986</name>
</gene>
<evidence type="ECO:0000256" key="2">
    <source>
        <dbReference type="SAM" id="SignalP"/>
    </source>
</evidence>
<protein>
    <recommendedName>
        <fullName evidence="5">Lipoprotein</fullName>
    </recommendedName>
</protein>
<evidence type="ECO:0000256" key="1">
    <source>
        <dbReference type="SAM" id="MobiDB-lite"/>
    </source>
</evidence>
<dbReference type="RefSeq" id="WP_111399366.1">
    <property type="nucleotide sequence ID" value="NZ_QKYU01000019.1"/>
</dbReference>
<dbReference type="Proteomes" id="UP000249688">
    <property type="component" value="Unassembled WGS sequence"/>
</dbReference>
<keyword evidence="2" id="KW-0732">Signal</keyword>
<feature type="signal peptide" evidence="2">
    <location>
        <begin position="1"/>
        <end position="20"/>
    </location>
</feature>
<sequence length="103" mass="10070">MMIRTSMLAAVALLGVAACAPRNVDPPGTASTRAADRVVGTNASGAYPAQSDGTAANPPGTASERALDRAAGTNTSGAYPMQSDGMPGNPPGTAAGRAIGNTR</sequence>
<comment type="caution">
    <text evidence="3">The sequence shown here is derived from an EMBL/GenBank/DDBJ whole genome shotgun (WGS) entry which is preliminary data.</text>
</comment>